<dbReference type="SUPFAM" id="SSF144083">
    <property type="entry name" value="Magnesium transport protein CorA, transmembrane region"/>
    <property type="match status" value="1"/>
</dbReference>
<evidence type="ECO:0000256" key="5">
    <source>
        <dbReference type="SAM" id="Phobius"/>
    </source>
</evidence>
<evidence type="ECO:0008006" key="8">
    <source>
        <dbReference type="Google" id="ProtNLM"/>
    </source>
</evidence>
<dbReference type="OrthoDB" id="192288at2"/>
<proteinExistence type="predicted"/>
<feature type="transmembrane region" description="Helical" evidence="5">
    <location>
        <begin position="219"/>
        <end position="239"/>
    </location>
</feature>
<name>A0A3S0XE91_9BURK</name>
<dbReference type="EMBL" id="RXFT01000004">
    <property type="protein sequence ID" value="RUR67797.1"/>
    <property type="molecule type" value="Genomic_DNA"/>
</dbReference>
<evidence type="ECO:0000256" key="4">
    <source>
        <dbReference type="ARBA" id="ARBA00023136"/>
    </source>
</evidence>
<dbReference type="AlphaFoldDB" id="A0A3S0XE91"/>
<dbReference type="InterPro" id="IPR045863">
    <property type="entry name" value="CorA_TM1_TM2"/>
</dbReference>
<accession>A0A3S0XE91</accession>
<feature type="transmembrane region" description="Helical" evidence="5">
    <location>
        <begin position="188"/>
        <end position="207"/>
    </location>
</feature>
<gene>
    <name evidence="6" type="ORF">EJP67_12095</name>
</gene>
<comment type="caution">
    <text evidence="6">The sequence shown here is derived from an EMBL/GenBank/DDBJ whole genome shotgun (WGS) entry which is preliminary data.</text>
</comment>
<comment type="subcellular location">
    <subcellularLocation>
        <location evidence="1">Membrane</location>
        <topology evidence="1">Multi-pass membrane protein</topology>
    </subcellularLocation>
</comment>
<evidence type="ECO:0000256" key="2">
    <source>
        <dbReference type="ARBA" id="ARBA00022692"/>
    </source>
</evidence>
<dbReference type="GO" id="GO:0016020">
    <property type="term" value="C:membrane"/>
    <property type="evidence" value="ECO:0007669"/>
    <property type="project" value="UniProtKB-SubCell"/>
</dbReference>
<evidence type="ECO:0000256" key="1">
    <source>
        <dbReference type="ARBA" id="ARBA00004141"/>
    </source>
</evidence>
<protein>
    <recommendedName>
        <fullName evidence="8">CorA-like Mg2+ transporter protein</fullName>
    </recommendedName>
</protein>
<keyword evidence="4 5" id="KW-0472">Membrane</keyword>
<keyword evidence="3 5" id="KW-1133">Transmembrane helix</keyword>
<reference evidence="6 7" key="1">
    <citation type="submission" date="2018-12" db="EMBL/GenBank/DDBJ databases">
        <title>The genome sequences of Variovorax guangxiensis DSM 27352.</title>
        <authorList>
            <person name="Gao J."/>
            <person name="Sun J."/>
        </authorList>
    </citation>
    <scope>NUCLEOTIDE SEQUENCE [LARGE SCALE GENOMIC DNA]</scope>
    <source>
        <strain evidence="6 7">DSM 27352</strain>
    </source>
</reference>
<keyword evidence="2 5" id="KW-0812">Transmembrane</keyword>
<dbReference type="Proteomes" id="UP000281118">
    <property type="component" value="Unassembled WGS sequence"/>
</dbReference>
<dbReference type="RefSeq" id="WP_126021952.1">
    <property type="nucleotide sequence ID" value="NZ_RXFT01000004.1"/>
</dbReference>
<evidence type="ECO:0000313" key="7">
    <source>
        <dbReference type="Proteomes" id="UP000281118"/>
    </source>
</evidence>
<organism evidence="6 7">
    <name type="scientific">Variovorax guangxiensis</name>
    <dbReference type="NCBI Taxonomy" id="1775474"/>
    <lineage>
        <taxon>Bacteria</taxon>
        <taxon>Pseudomonadati</taxon>
        <taxon>Pseudomonadota</taxon>
        <taxon>Betaproteobacteria</taxon>
        <taxon>Burkholderiales</taxon>
        <taxon>Comamonadaceae</taxon>
        <taxon>Variovorax</taxon>
    </lineage>
</organism>
<evidence type="ECO:0000313" key="6">
    <source>
        <dbReference type="EMBL" id="RUR67797.1"/>
    </source>
</evidence>
<evidence type="ECO:0000256" key="3">
    <source>
        <dbReference type="ARBA" id="ARBA00022989"/>
    </source>
</evidence>
<sequence length="259" mass="28241">MSTRRIDYDWELPPEMQQRLGGSSYGAQRVIHEQGHLMVILHEPPASTGSERKSAVFLRKPDGTWLHKGNNPGERPLAKLVENYRATLAAFEVRHEAAENSEALFQILGPLIPLSRAASNMQATLQAAREAVPGDPMITDLRDRAVEIGRGLELLLADTRMSLDYRLAHAAEQQARAANEVSRAQHKLNTIAALTFPLMAIGAAFGMNLHSGVENLPGWVYWAIFGAGLFMGVLLRGWVKAPDAPVPPAAAGSGISKRK</sequence>